<evidence type="ECO:0000313" key="10">
    <source>
        <dbReference type="RefSeq" id="XP_022237535.1"/>
    </source>
</evidence>
<dbReference type="PANTHER" id="PTHR15347">
    <property type="entry name" value="SPERM-ASSOCIATED ANTIGEN 5"/>
    <property type="match status" value="1"/>
</dbReference>
<dbReference type="RefSeq" id="XP_022237533.1">
    <property type="nucleotide sequence ID" value="XM_022381825.1"/>
</dbReference>
<accession>A0ABM1S1M4</accession>
<dbReference type="RefSeq" id="XP_022237534.1">
    <property type="nucleotide sequence ID" value="XM_022381826.1"/>
</dbReference>
<protein>
    <submittedName>
        <fullName evidence="4 5">Sperm-associated antigen 5-like isoform X1</fullName>
    </submittedName>
</protein>
<proteinExistence type="predicted"/>
<dbReference type="RefSeq" id="XP_022237531.1">
    <property type="nucleotide sequence ID" value="XM_022381823.1"/>
</dbReference>
<feature type="coiled-coil region" evidence="1">
    <location>
        <begin position="739"/>
        <end position="812"/>
    </location>
</feature>
<evidence type="ECO:0000256" key="1">
    <source>
        <dbReference type="SAM" id="Coils"/>
    </source>
</evidence>
<dbReference type="PANTHER" id="PTHR15347:SF1">
    <property type="entry name" value="SPERM-ASSOCIATED ANTIGEN 5"/>
    <property type="match status" value="1"/>
</dbReference>
<sequence>MATDQQQLKPTATNSSPFSRSKSLRLPSRKKQNDYSINSLTRHGSIRLPKSATSSNTSANNDQGTAASKKKLKPLYVFHKPIPPPKPKLNIVSINKSVHDGKTSNRASKMACNRAISAEDLRKQVNNVSVKVVEESSMNISTCSLPAKTPDSCSVSPTSRGSPNSIRSERIYSLRGDMTQGAKETQDLKPHLKRLTEEHEKLQMEYARLRIQHIELATAHSFGSPSSKKDFPGASTLSNFDIKQTKQEICERENRLKEQLKEQENLITGYRDEVVRLQGEARLFQRKYWQQVMSCGTSEVELEDALQQIACLIEKLEDKQKELNQANIKIQQLEEQLCSCDRELQQCRDAIDDYQSQLEGAEAQNVLLRCQIKDLEGDLAEGRDSLEFLQVERSTLTETIQELEQTLLLAREKANQDKAYIDELKDRCQCLYDKIQDKEFVWLQNQVLQAQISATEGQAQDLLLSQGAELSTIALALTQLGYHAHALLTTIVEYAGNDLQLNQEVLDEIISDAEDTDSDASVKHPEETENNEADHNFKFKEKKLKQPSDERCGDIKKEIVIAKPVTNFPSNASQKQKPGSFVWSVIQAFEGTKGQSDLHSSTNSLKETSPKLYQKIYKTHAVSHQEEKTTRLLNGETDQICDEQLLFKDVGIPDRKIPGSAFRPIGLASPFCSTSVKPQQNGLQTDLNKLQHEAVVEDCNASKQPRSGSLESIVKKVNQLFQKMAKMIELMHEKYKTQLFAVLEENKCLKKKVQFLEEKQDQLQKEVEAKDDVLEHTTAKLEEISEKQKEELESHQKEMDLLQKQVEQMWEKNHCLEAVNIEQSRQIKEEIKKTYETAPQQMGMESMVNALTICDKLALKQEIVCLKKALETKGELLHNMDDKYARNKEVWEDNCRKAEMEIQMLDDIIYQCIDTLQSIPEVVNSCESLRKLMTLLNGGSASYNPSAISFNKRDNPFSQTRMTV</sequence>
<feature type="compositionally biased region" description="Polar residues" evidence="2">
    <location>
        <begin position="1"/>
        <end position="14"/>
    </location>
</feature>
<dbReference type="SUPFAM" id="SSF57997">
    <property type="entry name" value="Tropomyosin"/>
    <property type="match status" value="1"/>
</dbReference>
<dbReference type="GeneID" id="106478264"/>
<evidence type="ECO:0000256" key="2">
    <source>
        <dbReference type="SAM" id="MobiDB-lite"/>
    </source>
</evidence>
<feature type="compositionally biased region" description="Low complexity" evidence="2">
    <location>
        <begin position="15"/>
        <end position="26"/>
    </location>
</feature>
<feature type="compositionally biased region" description="Low complexity" evidence="2">
    <location>
        <begin position="51"/>
        <end position="61"/>
    </location>
</feature>
<dbReference type="InterPro" id="IPR028728">
    <property type="entry name" value="Astrin"/>
</dbReference>
<feature type="region of interest" description="Disordered" evidence="2">
    <location>
        <begin position="146"/>
        <end position="168"/>
    </location>
</feature>
<dbReference type="RefSeq" id="XP_022237529.1">
    <property type="nucleotide sequence ID" value="XM_022381821.1"/>
</dbReference>
<evidence type="ECO:0000313" key="8">
    <source>
        <dbReference type="RefSeq" id="XP_022237533.1"/>
    </source>
</evidence>
<dbReference type="RefSeq" id="XP_022237535.1">
    <property type="nucleotide sequence ID" value="XM_022381827.1"/>
</dbReference>
<evidence type="ECO:0000313" key="5">
    <source>
        <dbReference type="RefSeq" id="XP_022237530.1"/>
    </source>
</evidence>
<keyword evidence="1" id="KW-0175">Coiled coil</keyword>
<evidence type="ECO:0000313" key="7">
    <source>
        <dbReference type="RefSeq" id="XP_022237532.1"/>
    </source>
</evidence>
<dbReference type="RefSeq" id="XP_022237530.1">
    <property type="nucleotide sequence ID" value="XM_022381822.1"/>
</dbReference>
<evidence type="ECO:0000313" key="4">
    <source>
        <dbReference type="RefSeq" id="XP_022237529.1"/>
    </source>
</evidence>
<reference evidence="4 5" key="1">
    <citation type="submission" date="2025-05" db="UniProtKB">
        <authorList>
            <consortium name="RefSeq"/>
        </authorList>
    </citation>
    <scope>IDENTIFICATION</scope>
    <source>
        <tissue evidence="4 5">Muscle</tissue>
    </source>
</reference>
<name>A0ABM1S1M4_LIMPO</name>
<evidence type="ECO:0000313" key="9">
    <source>
        <dbReference type="RefSeq" id="XP_022237534.1"/>
    </source>
</evidence>
<keyword evidence="3" id="KW-1185">Reference proteome</keyword>
<evidence type="ECO:0000313" key="3">
    <source>
        <dbReference type="Proteomes" id="UP000694941"/>
    </source>
</evidence>
<feature type="compositionally biased region" description="Basic and acidic residues" evidence="2">
    <location>
        <begin position="520"/>
        <end position="550"/>
    </location>
</feature>
<dbReference type="Proteomes" id="UP000694941">
    <property type="component" value="Unplaced"/>
</dbReference>
<feature type="compositionally biased region" description="Polar residues" evidence="2">
    <location>
        <begin position="151"/>
        <end position="166"/>
    </location>
</feature>
<organism evidence="3 4">
    <name type="scientific">Limulus polyphemus</name>
    <name type="common">Atlantic horseshoe crab</name>
    <dbReference type="NCBI Taxonomy" id="6850"/>
    <lineage>
        <taxon>Eukaryota</taxon>
        <taxon>Metazoa</taxon>
        <taxon>Ecdysozoa</taxon>
        <taxon>Arthropoda</taxon>
        <taxon>Chelicerata</taxon>
        <taxon>Merostomata</taxon>
        <taxon>Xiphosura</taxon>
        <taxon>Limulidae</taxon>
        <taxon>Limulus</taxon>
    </lineage>
</organism>
<dbReference type="Gene3D" id="1.10.287.1490">
    <property type="match status" value="1"/>
</dbReference>
<feature type="region of interest" description="Disordered" evidence="2">
    <location>
        <begin position="1"/>
        <end position="71"/>
    </location>
</feature>
<gene>
    <name evidence="4 5 6 7 8 9 10" type="primary">LOC106478264</name>
</gene>
<dbReference type="RefSeq" id="XP_022237532.1">
    <property type="nucleotide sequence ID" value="XM_022381824.1"/>
</dbReference>
<evidence type="ECO:0000313" key="6">
    <source>
        <dbReference type="RefSeq" id="XP_022237531.1"/>
    </source>
</evidence>
<feature type="coiled-coil region" evidence="1">
    <location>
        <begin position="243"/>
        <end position="413"/>
    </location>
</feature>
<feature type="region of interest" description="Disordered" evidence="2">
    <location>
        <begin position="513"/>
        <end position="550"/>
    </location>
</feature>